<dbReference type="AlphaFoldDB" id="A0A4D4J4Y2"/>
<accession>A0A4D4J4Y2</accession>
<dbReference type="EMBL" id="BJFL01000015">
    <property type="protein sequence ID" value="GDY31581.1"/>
    <property type="molecule type" value="Genomic_DNA"/>
</dbReference>
<organism evidence="1 2">
    <name type="scientific">Gandjariella thermophila</name>
    <dbReference type="NCBI Taxonomy" id="1931992"/>
    <lineage>
        <taxon>Bacteria</taxon>
        <taxon>Bacillati</taxon>
        <taxon>Actinomycetota</taxon>
        <taxon>Actinomycetes</taxon>
        <taxon>Pseudonocardiales</taxon>
        <taxon>Pseudonocardiaceae</taxon>
        <taxon>Gandjariella</taxon>
    </lineage>
</organism>
<dbReference type="OrthoDB" id="3697076at2"/>
<protein>
    <recommendedName>
        <fullName evidence="3">DUF3558 domain-containing protein</fullName>
    </recommendedName>
</protein>
<dbReference type="InterPro" id="IPR024520">
    <property type="entry name" value="DUF3558"/>
</dbReference>
<dbReference type="Proteomes" id="UP000298860">
    <property type="component" value="Unassembled WGS sequence"/>
</dbReference>
<sequence length="141" mass="14696">MLTPAQLRALNVAARGEVDNQDPTGPACGWTDTNGPSKMSLGVGFLTAGHGLGDIYSQKETYGRFQPLPDIEGYPAVIAVSGSETGHSGACTIDVGVTNQLAVNVFVQLKSGVDAPPDYTDTCPRTQKVADAIMKTLKGES</sequence>
<gene>
    <name evidence="1" type="ORF">GTS_32140</name>
</gene>
<name>A0A4D4J4Y2_9PSEU</name>
<keyword evidence="2" id="KW-1185">Reference proteome</keyword>
<dbReference type="Pfam" id="PF12079">
    <property type="entry name" value="DUF3558"/>
    <property type="match status" value="1"/>
</dbReference>
<evidence type="ECO:0008006" key="3">
    <source>
        <dbReference type="Google" id="ProtNLM"/>
    </source>
</evidence>
<comment type="caution">
    <text evidence="1">The sequence shown here is derived from an EMBL/GenBank/DDBJ whole genome shotgun (WGS) entry which is preliminary data.</text>
</comment>
<evidence type="ECO:0000313" key="1">
    <source>
        <dbReference type="EMBL" id="GDY31581.1"/>
    </source>
</evidence>
<evidence type="ECO:0000313" key="2">
    <source>
        <dbReference type="Proteomes" id="UP000298860"/>
    </source>
</evidence>
<proteinExistence type="predicted"/>
<reference evidence="2" key="1">
    <citation type="submission" date="2019-04" db="EMBL/GenBank/DDBJ databases">
        <title>Draft genome sequence of Pseudonocardiaceae bacterium SL3-2-4.</title>
        <authorList>
            <person name="Ningsih F."/>
            <person name="Yokota A."/>
            <person name="Sakai Y."/>
            <person name="Nanatani K."/>
            <person name="Yabe S."/>
            <person name="Oetari A."/>
            <person name="Sjamsuridzal W."/>
        </authorList>
    </citation>
    <scope>NUCLEOTIDE SEQUENCE [LARGE SCALE GENOMIC DNA]</scope>
    <source>
        <strain evidence="2">SL3-2-4</strain>
    </source>
</reference>